<dbReference type="SMART" id="SM00487">
    <property type="entry name" value="DEXDc"/>
    <property type="match status" value="1"/>
</dbReference>
<dbReference type="AlphaFoldDB" id="A0A1L7W3U7"/>
<feature type="compositionally biased region" description="Basic and acidic residues" evidence="3">
    <location>
        <begin position="46"/>
        <end position="55"/>
    </location>
</feature>
<evidence type="ECO:0000313" key="5">
    <source>
        <dbReference type="EMBL" id="CZR47285.1"/>
    </source>
</evidence>
<dbReference type="InterPro" id="IPR014001">
    <property type="entry name" value="Helicase_ATP-bd"/>
</dbReference>
<dbReference type="InterPro" id="IPR027417">
    <property type="entry name" value="P-loop_NTPase"/>
</dbReference>
<protein>
    <recommendedName>
        <fullName evidence="4">Helicase ATP-binding domain-containing protein</fullName>
    </recommendedName>
</protein>
<gene>
    <name evidence="5" type="ORF">FPRO_08659</name>
</gene>
<keyword evidence="1" id="KW-0547">Nucleotide-binding</keyword>
<feature type="region of interest" description="Disordered" evidence="3">
    <location>
        <begin position="345"/>
        <end position="394"/>
    </location>
</feature>
<dbReference type="Pfam" id="PF00176">
    <property type="entry name" value="SNF2-rel_dom"/>
    <property type="match status" value="1"/>
</dbReference>
<accession>A0A1L7W3U7</accession>
<dbReference type="Proteomes" id="UP000183971">
    <property type="component" value="Unassembled WGS sequence"/>
</dbReference>
<dbReference type="InterPro" id="IPR050496">
    <property type="entry name" value="SNF2_RAD54_helicase_repair"/>
</dbReference>
<evidence type="ECO:0000259" key="4">
    <source>
        <dbReference type="SMART" id="SM00487"/>
    </source>
</evidence>
<dbReference type="PANTHER" id="PTHR45629">
    <property type="entry name" value="SNF2/RAD54 FAMILY MEMBER"/>
    <property type="match status" value="1"/>
</dbReference>
<dbReference type="SUPFAM" id="SSF52540">
    <property type="entry name" value="P-loop containing nucleoside triphosphate hydrolases"/>
    <property type="match status" value="1"/>
</dbReference>
<feature type="compositionally biased region" description="Polar residues" evidence="3">
    <location>
        <begin position="30"/>
        <end position="45"/>
    </location>
</feature>
<sequence length="453" mass="51310">MNSNFIAHQPEAPLSPESMLSDVTSIPIATPSSTGQKRSPSPTNDEPSKRAKTDGDSAESSDEDRQLDNENEEPVADVAGQAEEDLEVIESPDNNTEDAPRIYLPYGFPPIDPAKMQELRDWLESRANVEGDNQVAAGLHTQLLKSMEPGHQDLEEICRMMGIDTNGINWKDGIHVPGVIEYGLKARPHQISGANWISTTLESPLRAALFADECGTGKTVQIGLALAIHYHRIKAEVEAGTFRPRDENRRFKPSIILCPADLAYQTFKEWSRWFPSFFKIRICHRTRFLTRDYFTRMHIMPHKNGLQDWVNENAASHEDIETLRSIAIVPYYTAMRRMLWRRRRDCDGNDENGEANDEDDDTNGEYREANSDDSDDEPDTQAQVGPRKKGRKTTAKEKINFKITGQSYNWVICDDVYPIRGPRPLTHKLIHQLEHEATLVSSATPLLNQQDDM</sequence>
<dbReference type="InterPro" id="IPR000330">
    <property type="entry name" value="SNF2_N"/>
</dbReference>
<feature type="region of interest" description="Disordered" evidence="3">
    <location>
        <begin position="1"/>
        <end position="82"/>
    </location>
</feature>
<comment type="caution">
    <text evidence="5">The sequence shown here is derived from an EMBL/GenBank/DDBJ whole genome shotgun (WGS) entry which is preliminary data.</text>
</comment>
<evidence type="ECO:0000256" key="1">
    <source>
        <dbReference type="ARBA" id="ARBA00022741"/>
    </source>
</evidence>
<dbReference type="PANTHER" id="PTHR45629:SF7">
    <property type="entry name" value="DNA EXCISION REPAIR PROTEIN ERCC-6-RELATED"/>
    <property type="match status" value="1"/>
</dbReference>
<dbReference type="Gene3D" id="3.40.50.300">
    <property type="entry name" value="P-loop containing nucleotide triphosphate hydrolases"/>
    <property type="match status" value="1"/>
</dbReference>
<name>A0A1L7W3U7_FUSPR</name>
<dbReference type="GO" id="GO:0005524">
    <property type="term" value="F:ATP binding"/>
    <property type="evidence" value="ECO:0007669"/>
    <property type="project" value="InterPro"/>
</dbReference>
<evidence type="ECO:0000256" key="2">
    <source>
        <dbReference type="ARBA" id="ARBA00022840"/>
    </source>
</evidence>
<dbReference type="VEuPathDB" id="FungiDB:FPRO_08659"/>
<organism evidence="5 6">
    <name type="scientific">Fusarium proliferatum (strain ET1)</name>
    <name type="common">Orchid endophyte fungus</name>
    <dbReference type="NCBI Taxonomy" id="1227346"/>
    <lineage>
        <taxon>Eukaryota</taxon>
        <taxon>Fungi</taxon>
        <taxon>Dikarya</taxon>
        <taxon>Ascomycota</taxon>
        <taxon>Pezizomycotina</taxon>
        <taxon>Sordariomycetes</taxon>
        <taxon>Hypocreomycetidae</taxon>
        <taxon>Hypocreales</taxon>
        <taxon>Nectriaceae</taxon>
        <taxon>Fusarium</taxon>
        <taxon>Fusarium fujikuroi species complex</taxon>
    </lineage>
</organism>
<feature type="domain" description="Helicase ATP-binding" evidence="4">
    <location>
        <begin position="182"/>
        <end position="450"/>
    </location>
</feature>
<dbReference type="RefSeq" id="XP_031087819.1">
    <property type="nucleotide sequence ID" value="XM_031222352.1"/>
</dbReference>
<evidence type="ECO:0000256" key="3">
    <source>
        <dbReference type="SAM" id="MobiDB-lite"/>
    </source>
</evidence>
<keyword evidence="2" id="KW-0067">ATP-binding</keyword>
<reference evidence="6" key="1">
    <citation type="journal article" date="2016" name="Genome Biol. Evol.">
        <title>Comparative 'omics' of the Fusarium fujikuroi species complex highlights differences in genetic potential and metabolite synthesis.</title>
        <authorList>
            <person name="Niehaus E.-M."/>
            <person name="Muensterkoetter M."/>
            <person name="Proctor R.H."/>
            <person name="Brown D.W."/>
            <person name="Sharon A."/>
            <person name="Idan Y."/>
            <person name="Oren-Young L."/>
            <person name="Sieber C.M."/>
            <person name="Novak O."/>
            <person name="Pencik A."/>
            <person name="Tarkowska D."/>
            <person name="Hromadova K."/>
            <person name="Freeman S."/>
            <person name="Maymon M."/>
            <person name="Elazar M."/>
            <person name="Youssef S.A."/>
            <person name="El-Shabrawy E.S.M."/>
            <person name="Shalaby A.B.A."/>
            <person name="Houterman P."/>
            <person name="Brock N.L."/>
            <person name="Burkhardt I."/>
            <person name="Tsavkelova E.A."/>
            <person name="Dickschat J.S."/>
            <person name="Galuszka P."/>
            <person name="Gueldener U."/>
            <person name="Tudzynski B."/>
        </authorList>
    </citation>
    <scope>NUCLEOTIDE SEQUENCE [LARGE SCALE GENOMIC DNA]</scope>
    <source>
        <strain evidence="6">ET1</strain>
    </source>
</reference>
<proteinExistence type="predicted"/>
<keyword evidence="6" id="KW-1185">Reference proteome</keyword>
<dbReference type="EMBL" id="FJOF01000011">
    <property type="protein sequence ID" value="CZR47285.1"/>
    <property type="molecule type" value="Genomic_DNA"/>
</dbReference>
<dbReference type="GeneID" id="42053535"/>
<feature type="compositionally biased region" description="Acidic residues" evidence="3">
    <location>
        <begin position="348"/>
        <end position="363"/>
    </location>
</feature>
<evidence type="ECO:0000313" key="6">
    <source>
        <dbReference type="Proteomes" id="UP000183971"/>
    </source>
</evidence>